<protein>
    <recommendedName>
        <fullName evidence="1">3-keto-alpha-glucoside-1,2-lyase/3-keto-2-hydroxy-glucal hydratase domain-containing protein</fullName>
    </recommendedName>
</protein>
<dbReference type="InterPro" id="IPR010496">
    <property type="entry name" value="AL/BT2_dom"/>
</dbReference>
<accession>A0A5C6B8D5</accession>
<dbReference type="Gene3D" id="2.60.120.560">
    <property type="entry name" value="Exo-inulinase, domain 1"/>
    <property type="match status" value="1"/>
</dbReference>
<name>A0A5C6B8D5_9BACT</name>
<gene>
    <name evidence="2" type="ORF">Pla52n_04680</name>
</gene>
<sequence length="304" mass="34820">MDFARKPVRKEFGRIPLPFEMFTQRVNSDMSKFVIWFCSIVAITVCPVAAQDTRSKSGDWISIFNGQDLTGWHKQKLRGQHGTGGNWDVTKHGVLFGEQDPPGSGNGGLLLTDQVFSEFELELSLRPDWGPDSGVFVRTGERGGGWQVYVDHHDNGNVGHIRLETKPYSVPFRPFGFSRIDPQRPPLKMIDDVRTRNWPRGVYEQTCSREEWLAVWNPDDWNQMRIRVTGGQLPVIEVWVNDLAVCRFDAAKTKHPQFDRDRAREVVLEAGSIGFQVHGGKNWEAGKRVFWKDVRVRTLQQDDQ</sequence>
<evidence type="ECO:0000313" key="3">
    <source>
        <dbReference type="Proteomes" id="UP000320176"/>
    </source>
</evidence>
<dbReference type="EMBL" id="SJPN01000001">
    <property type="protein sequence ID" value="TWU07892.1"/>
    <property type="molecule type" value="Genomic_DNA"/>
</dbReference>
<comment type="caution">
    <text evidence="2">The sequence shown here is derived from an EMBL/GenBank/DDBJ whole genome shotgun (WGS) entry which is preliminary data.</text>
</comment>
<organism evidence="2 3">
    <name type="scientific">Stieleria varia</name>
    <dbReference type="NCBI Taxonomy" id="2528005"/>
    <lineage>
        <taxon>Bacteria</taxon>
        <taxon>Pseudomonadati</taxon>
        <taxon>Planctomycetota</taxon>
        <taxon>Planctomycetia</taxon>
        <taxon>Pirellulales</taxon>
        <taxon>Pirellulaceae</taxon>
        <taxon>Stieleria</taxon>
    </lineage>
</organism>
<dbReference type="OrthoDB" id="9780017at2"/>
<proteinExistence type="predicted"/>
<dbReference type="AlphaFoldDB" id="A0A5C6B8D5"/>
<evidence type="ECO:0000313" key="2">
    <source>
        <dbReference type="EMBL" id="TWU07892.1"/>
    </source>
</evidence>
<reference evidence="2 3" key="1">
    <citation type="submission" date="2019-02" db="EMBL/GenBank/DDBJ databases">
        <title>Deep-cultivation of Planctomycetes and their phenomic and genomic characterization uncovers novel biology.</title>
        <authorList>
            <person name="Wiegand S."/>
            <person name="Jogler M."/>
            <person name="Boedeker C."/>
            <person name="Pinto D."/>
            <person name="Vollmers J."/>
            <person name="Rivas-Marin E."/>
            <person name="Kohn T."/>
            <person name="Peeters S.H."/>
            <person name="Heuer A."/>
            <person name="Rast P."/>
            <person name="Oberbeckmann S."/>
            <person name="Bunk B."/>
            <person name="Jeske O."/>
            <person name="Meyerdierks A."/>
            <person name="Storesund J.E."/>
            <person name="Kallscheuer N."/>
            <person name="Luecker S."/>
            <person name="Lage O.M."/>
            <person name="Pohl T."/>
            <person name="Merkel B.J."/>
            <person name="Hornburger P."/>
            <person name="Mueller R.-W."/>
            <person name="Bruemmer F."/>
            <person name="Labrenz M."/>
            <person name="Spormann A.M."/>
            <person name="Op Den Camp H."/>
            <person name="Overmann J."/>
            <person name="Amann R."/>
            <person name="Jetten M.S.M."/>
            <person name="Mascher T."/>
            <person name="Medema M.H."/>
            <person name="Devos D.P."/>
            <person name="Kaster A.-K."/>
            <person name="Ovreas L."/>
            <person name="Rohde M."/>
            <person name="Galperin M.Y."/>
            <person name="Jogler C."/>
        </authorList>
    </citation>
    <scope>NUCLEOTIDE SEQUENCE [LARGE SCALE GENOMIC DNA]</scope>
    <source>
        <strain evidence="2 3">Pla52n</strain>
    </source>
</reference>
<keyword evidence="3" id="KW-1185">Reference proteome</keyword>
<dbReference type="Pfam" id="PF06439">
    <property type="entry name" value="3keto-disac_hyd"/>
    <property type="match status" value="1"/>
</dbReference>
<dbReference type="GO" id="GO:0016787">
    <property type="term" value="F:hydrolase activity"/>
    <property type="evidence" value="ECO:0007669"/>
    <property type="project" value="InterPro"/>
</dbReference>
<evidence type="ECO:0000259" key="1">
    <source>
        <dbReference type="Pfam" id="PF06439"/>
    </source>
</evidence>
<feature type="domain" description="3-keto-alpha-glucoside-1,2-lyase/3-keto-2-hydroxy-glucal hydratase" evidence="1">
    <location>
        <begin position="59"/>
        <end position="297"/>
    </location>
</feature>
<dbReference type="Proteomes" id="UP000320176">
    <property type="component" value="Unassembled WGS sequence"/>
</dbReference>